<accession>A0A0F5I745</accession>
<evidence type="ECO:0000313" key="2">
    <source>
        <dbReference type="Proteomes" id="UP000031563"/>
    </source>
</evidence>
<dbReference type="SUPFAM" id="SSF143842">
    <property type="entry name" value="YwmB-like"/>
    <property type="match status" value="1"/>
</dbReference>
<protein>
    <recommendedName>
        <fullName evidence="3">TATA-box binding</fullName>
    </recommendedName>
</protein>
<dbReference type="Gene3D" id="3.30.360.40">
    <property type="entry name" value="YwmB-like"/>
    <property type="match status" value="1"/>
</dbReference>
<gene>
    <name evidence="1" type="ORF">QY95_01060</name>
</gene>
<sequence>MKLVKLGKYLLVFCFIIWLFGNRIDASGSENQLLLLTDSVKSVEGNIEEWMLHTREPLKEREPDDVIRSLKRYLAEWEILPLHDNEVLFAAVHSQGTVKQKVQVISPDTAGGVAYVLYSASATDEEEMRSFLTKNFSSTYSHIFHSEPQVFACVKGFFNGRLEMLLSNQLFRLLSNWEIEEKTVVSEQDFYSLTAFSKQFPAGFSLLDNEMNVQVGLRESQKGSKTNFVIGTPIITIEY</sequence>
<evidence type="ECO:0008006" key="3">
    <source>
        <dbReference type="Google" id="ProtNLM"/>
    </source>
</evidence>
<dbReference type="EMBL" id="JWIR02000025">
    <property type="protein sequence ID" value="KKB40997.1"/>
    <property type="molecule type" value="Genomic_DNA"/>
</dbReference>
<reference evidence="1" key="1">
    <citation type="submission" date="2015-02" db="EMBL/GenBank/DDBJ databases">
        <title>Genome Assembly of Bacillaceae bacterium MTCC 8252.</title>
        <authorList>
            <person name="Verma A."/>
            <person name="Khatri I."/>
            <person name="Mual P."/>
            <person name="Subramanian S."/>
            <person name="Krishnamurthi S."/>
        </authorList>
    </citation>
    <scope>NUCLEOTIDE SEQUENCE [LARGE SCALE GENOMIC DNA]</scope>
    <source>
        <strain evidence="1">MTCC 8252</strain>
    </source>
</reference>
<comment type="caution">
    <text evidence="1">The sequence shown here is derived from an EMBL/GenBank/DDBJ whole genome shotgun (WGS) entry which is preliminary data.</text>
</comment>
<name>A0A0F5I745_BACTR</name>
<dbReference type="InterPro" id="IPR014794">
    <property type="entry name" value="DUF1779"/>
</dbReference>
<dbReference type="Proteomes" id="UP000031563">
    <property type="component" value="Unassembled WGS sequence"/>
</dbReference>
<evidence type="ECO:0000313" key="1">
    <source>
        <dbReference type="EMBL" id="KKB40997.1"/>
    </source>
</evidence>
<dbReference type="InterPro" id="IPR036209">
    <property type="entry name" value="YwmB-like_sf"/>
</dbReference>
<dbReference type="Pfam" id="PF08680">
    <property type="entry name" value="DUF1779"/>
    <property type="match status" value="1"/>
</dbReference>
<dbReference type="Gene3D" id="3.30.2030.10">
    <property type="entry name" value="YwmB-like"/>
    <property type="match status" value="1"/>
</dbReference>
<dbReference type="STRING" id="1221996.QY95_01060"/>
<proteinExistence type="predicted"/>
<dbReference type="AlphaFoldDB" id="A0A0F5I745"/>
<accession>A0A0F5HTC3</accession>
<keyword evidence="2" id="KW-1185">Reference proteome</keyword>
<dbReference type="RefSeq" id="WP_052717045.1">
    <property type="nucleotide sequence ID" value="NZ_JWIQ02000001.1"/>
</dbReference>
<organism evidence="1 2">
    <name type="scientific">Bacillus thermotolerans</name>
    <name type="common">Quasibacillus thermotolerans</name>
    <dbReference type="NCBI Taxonomy" id="1221996"/>
    <lineage>
        <taxon>Bacteria</taxon>
        <taxon>Bacillati</taxon>
        <taxon>Bacillota</taxon>
        <taxon>Bacilli</taxon>
        <taxon>Bacillales</taxon>
        <taxon>Bacillaceae</taxon>
        <taxon>Bacillus</taxon>
    </lineage>
</organism>